<dbReference type="PANTHER" id="PTHR11679">
    <property type="entry name" value="VESICLE PROTEIN SORTING-ASSOCIATED"/>
    <property type="match status" value="1"/>
</dbReference>
<dbReference type="SUPFAM" id="SSF56815">
    <property type="entry name" value="Sec1/munc18-like (SM) proteins"/>
    <property type="match status" value="1"/>
</dbReference>
<dbReference type="Gene3D" id="3.40.50.1910">
    <property type="match status" value="1"/>
</dbReference>
<accession>A0A6B2FWJ9</accession>
<organism evidence="2">
    <name type="scientific">Myxobolus squamalis</name>
    <name type="common">Myxosporean</name>
    <dbReference type="NCBI Taxonomy" id="59785"/>
    <lineage>
        <taxon>Eukaryota</taxon>
        <taxon>Metazoa</taxon>
        <taxon>Cnidaria</taxon>
        <taxon>Myxozoa</taxon>
        <taxon>Myxosporea</taxon>
        <taxon>Bivalvulida</taxon>
        <taxon>Platysporina</taxon>
        <taxon>Myxobolidae</taxon>
        <taxon>Myxobolus</taxon>
    </lineage>
</organism>
<proteinExistence type="inferred from homology"/>
<name>A0A6B2FWJ9_MYXSQ</name>
<evidence type="ECO:0000313" key="2">
    <source>
        <dbReference type="EMBL" id="NDJ95717.1"/>
    </source>
</evidence>
<dbReference type="InterPro" id="IPR043154">
    <property type="entry name" value="Sec-1-like_dom1"/>
</dbReference>
<dbReference type="Gene3D" id="3.90.830.10">
    <property type="entry name" value="Syntaxin Binding Protein 1, Chain A, domain 2"/>
    <property type="match status" value="1"/>
</dbReference>
<dbReference type="Gene3D" id="1.25.40.60">
    <property type="match status" value="1"/>
</dbReference>
<comment type="similarity">
    <text evidence="1">Belongs to the STXBP/unc-18/SEC1 family.</text>
</comment>
<dbReference type="InterPro" id="IPR001619">
    <property type="entry name" value="Sec1-like"/>
</dbReference>
<dbReference type="Gene3D" id="3.40.50.2060">
    <property type="match status" value="1"/>
</dbReference>
<reference evidence="2" key="1">
    <citation type="submission" date="2018-11" db="EMBL/GenBank/DDBJ databases">
        <title>Myxobolus squamalis genome and transcriptome.</title>
        <authorList>
            <person name="Yahalomi D."/>
            <person name="Atkinson S.D."/>
            <person name="Neuhof M."/>
            <person name="Chang E.S."/>
            <person name="Philippe H."/>
            <person name="Cartwright P."/>
            <person name="Bartholomew J.L."/>
            <person name="Huchon D."/>
        </authorList>
    </citation>
    <scope>NUCLEOTIDE SEQUENCE</scope>
    <source>
        <strain evidence="2">71B08</strain>
        <tissue evidence="2">Whole</tissue>
    </source>
</reference>
<dbReference type="GO" id="GO:0016192">
    <property type="term" value="P:vesicle-mediated transport"/>
    <property type="evidence" value="ECO:0007669"/>
    <property type="project" value="InterPro"/>
</dbReference>
<protein>
    <submittedName>
        <fullName evidence="2">Syntaxin-binding protein 2 (Trinotate prediction)</fullName>
    </submittedName>
</protein>
<dbReference type="InterPro" id="IPR027482">
    <property type="entry name" value="Sec1-like_dom2"/>
</dbReference>
<dbReference type="InterPro" id="IPR036045">
    <property type="entry name" value="Sec1-like_sf"/>
</dbReference>
<dbReference type="PIRSF" id="PIRSF005715">
    <property type="entry name" value="VPS45_Sec1"/>
    <property type="match status" value="1"/>
</dbReference>
<dbReference type="Pfam" id="PF00995">
    <property type="entry name" value="Sec1"/>
    <property type="match status" value="1"/>
</dbReference>
<sequence>MSLQAIIKKCVVKELIDLDTIDTHCKIPNYLNKLLIVDSTTLIFLRELIKPSELTEKGFISIQDIKVLLQPLAIHLIYFVHPTVENFQLILDVFAKASCPFLSANIFCPSTIPDAVMKMIKSNSVLVSKIMNLKEFHISFTVEGPNVVTLGPHMTIPFVYSQSSRESTVKDISQRIVDLFTIMNDCPSIRFMASSELSENVADKLSAALSAISEQNPNFGKEGTELKKNACLILERNFDPRAPFIHYLTTEPIARDLLEIEDDFVEFNKNSKNSMRMYFTDPDPVWQSFRFMHIAEVMAQVNIKVKEFSSLHKVHISDEKVTVSSLRSAISKFPAFRSEFKRFELLTLLSNAIMDKYKELNLKEIVSAEQELATNENSKGEPVPDNPALYVNLLGDIKSKIDRFRLISLFALKNDNGLSKAILDKLFKDADIDFAKQALSAFETLGFPIIADRANRRMRILPRCSDSSVSTGYDDSRFIPVIWDILKQFIGQNLDESLFPFKGRKSTLTLSVFFST</sequence>
<dbReference type="InterPro" id="IPR043127">
    <property type="entry name" value="Sec-1-like_dom3a"/>
</dbReference>
<dbReference type="AlphaFoldDB" id="A0A6B2FWJ9"/>
<dbReference type="EMBL" id="GHBR01000104">
    <property type="protein sequence ID" value="NDJ95717.1"/>
    <property type="molecule type" value="Transcribed_RNA"/>
</dbReference>
<evidence type="ECO:0000256" key="1">
    <source>
        <dbReference type="ARBA" id="ARBA00009884"/>
    </source>
</evidence>